<organism evidence="1 2">
    <name type="scientific">Skermanella cutis</name>
    <dbReference type="NCBI Taxonomy" id="2775420"/>
    <lineage>
        <taxon>Bacteria</taxon>
        <taxon>Pseudomonadati</taxon>
        <taxon>Pseudomonadota</taxon>
        <taxon>Alphaproteobacteria</taxon>
        <taxon>Rhodospirillales</taxon>
        <taxon>Azospirillaceae</taxon>
        <taxon>Skermanella</taxon>
    </lineage>
</organism>
<accession>A0ABX7B9U2</accession>
<dbReference type="SUPFAM" id="SSF117396">
    <property type="entry name" value="TM1631-like"/>
    <property type="match status" value="1"/>
</dbReference>
<evidence type="ECO:0000313" key="1">
    <source>
        <dbReference type="EMBL" id="QQP91149.1"/>
    </source>
</evidence>
<dbReference type="Gene3D" id="3.20.20.410">
    <property type="entry name" value="Protein of unknown function UPF0759"/>
    <property type="match status" value="1"/>
</dbReference>
<dbReference type="PANTHER" id="PTHR30348:SF14">
    <property type="entry name" value="BLR8050 PROTEIN"/>
    <property type="match status" value="1"/>
</dbReference>
<proteinExistence type="predicted"/>
<dbReference type="RefSeq" id="WP_201078762.1">
    <property type="nucleotide sequence ID" value="NZ_CP067420.1"/>
</dbReference>
<dbReference type="EMBL" id="CP067420">
    <property type="protein sequence ID" value="QQP91149.1"/>
    <property type="molecule type" value="Genomic_DNA"/>
</dbReference>
<name>A0ABX7B9U2_9PROT</name>
<reference evidence="1" key="1">
    <citation type="submission" date="2021-02" db="EMBL/GenBank/DDBJ databases">
        <title>Skermanella TT6 skin isolate.</title>
        <authorList>
            <person name="Lee K."/>
            <person name="Ganzorig M."/>
        </authorList>
    </citation>
    <scope>NUCLEOTIDE SEQUENCE</scope>
    <source>
        <strain evidence="1">TT6</strain>
    </source>
</reference>
<dbReference type="Pfam" id="PF01904">
    <property type="entry name" value="DUF72"/>
    <property type="match status" value="1"/>
</dbReference>
<keyword evidence="2" id="KW-1185">Reference proteome</keyword>
<dbReference type="PANTHER" id="PTHR30348">
    <property type="entry name" value="UNCHARACTERIZED PROTEIN YECE"/>
    <property type="match status" value="1"/>
</dbReference>
<protein>
    <submittedName>
        <fullName evidence="1">DUF72 domain-containing protein</fullName>
    </submittedName>
</protein>
<dbReference type="InterPro" id="IPR036520">
    <property type="entry name" value="UPF0759_sf"/>
</dbReference>
<dbReference type="InterPro" id="IPR002763">
    <property type="entry name" value="DUF72"/>
</dbReference>
<sequence length="251" mass="27770">MGQHPVYVGCAGWSIPSRHANLFPAEGSHLERYARSLPAVEINSSFYRPHKPETYARWATSVPDGFRFAVKVPKLITHERRLADPAEPLDRFLGEVRELGDRLGPLLVQLPPSLAFRRAVAEDFFALLRDRFDGGIACEPRHPSWFNDGPEALLERFRVARVAADPVAVPGGEAPGGWGGLVYRRLHGSPEIYHTDYGPERLATVEAALRRDSASAPAWCVFDNTALGAAPQNAWAVWSGLCSGERNPRRL</sequence>
<dbReference type="Proteomes" id="UP000595197">
    <property type="component" value="Chromosome"/>
</dbReference>
<gene>
    <name evidence="1" type="ORF">IGS68_08050</name>
</gene>
<evidence type="ECO:0000313" key="2">
    <source>
        <dbReference type="Proteomes" id="UP000595197"/>
    </source>
</evidence>